<dbReference type="PANTHER" id="PTHR13298:SF11">
    <property type="entry name" value="RAPAMYCIN-INSENSITIVE COMPANION OF MTOR"/>
    <property type="match status" value="1"/>
</dbReference>
<proteinExistence type="predicted"/>
<evidence type="ECO:0000313" key="2">
    <source>
        <dbReference type="Proteomes" id="UP000076871"/>
    </source>
</evidence>
<accession>A0A165APB3</accession>
<dbReference type="EMBL" id="KV427939">
    <property type="protein sequence ID" value="KZS99394.1"/>
    <property type="molecule type" value="Genomic_DNA"/>
</dbReference>
<dbReference type="AlphaFoldDB" id="A0A165APB3"/>
<dbReference type="GO" id="GO:0038203">
    <property type="term" value="P:TORC2 signaling"/>
    <property type="evidence" value="ECO:0007669"/>
    <property type="project" value="TreeGrafter"/>
</dbReference>
<organism evidence="1 2">
    <name type="scientific">Laetiporus sulphureus 93-53</name>
    <dbReference type="NCBI Taxonomy" id="1314785"/>
    <lineage>
        <taxon>Eukaryota</taxon>
        <taxon>Fungi</taxon>
        <taxon>Dikarya</taxon>
        <taxon>Basidiomycota</taxon>
        <taxon>Agaricomycotina</taxon>
        <taxon>Agaricomycetes</taxon>
        <taxon>Polyporales</taxon>
        <taxon>Laetiporus</taxon>
    </lineage>
</organism>
<keyword evidence="2" id="KW-1185">Reference proteome</keyword>
<dbReference type="STRING" id="1314785.A0A165APB3"/>
<dbReference type="Proteomes" id="UP000076871">
    <property type="component" value="Unassembled WGS sequence"/>
</dbReference>
<dbReference type="GeneID" id="63824509"/>
<sequence>AESPEDPFRQICLETLTEIRELPVNDRQPIVHESSLVVKDIDLMAKTVGIRTLLHVLSEGITDAYGRGPECAERMKACTRIIVSMLRTWSVYRKLNQSADIAKPPEHPQKHPALTGMLEESPVGSNLSRKATLLMGELLQMANRVLPLTIAASIQALPRVFTLASDYSVGEHRIVGTSAVSSIDSFNRHRASLQPITANAKGDSRPRSNSIEDAVRRGQRQMEQAKIKMAIQMEDKAFQALLLETQ</sequence>
<dbReference type="InParanoid" id="A0A165APB3"/>
<dbReference type="GO" id="GO:0031932">
    <property type="term" value="C:TORC2 complex"/>
    <property type="evidence" value="ECO:0007669"/>
    <property type="project" value="InterPro"/>
</dbReference>
<feature type="non-terminal residue" evidence="1">
    <location>
        <position position="1"/>
    </location>
</feature>
<dbReference type="RefSeq" id="XP_040757135.1">
    <property type="nucleotide sequence ID" value="XM_040907480.1"/>
</dbReference>
<name>A0A165APB3_9APHY</name>
<gene>
    <name evidence="1" type="ORF">LAESUDRAFT_718693</name>
</gene>
<dbReference type="InterPro" id="IPR028268">
    <property type="entry name" value="Pianissimo_fam"/>
</dbReference>
<reference evidence="1 2" key="1">
    <citation type="journal article" date="2016" name="Mol. Biol. Evol.">
        <title>Comparative Genomics of Early-Diverging Mushroom-Forming Fungi Provides Insights into the Origins of Lignocellulose Decay Capabilities.</title>
        <authorList>
            <person name="Nagy L.G."/>
            <person name="Riley R."/>
            <person name="Tritt A."/>
            <person name="Adam C."/>
            <person name="Daum C."/>
            <person name="Floudas D."/>
            <person name="Sun H."/>
            <person name="Yadav J.S."/>
            <person name="Pangilinan J."/>
            <person name="Larsson K.H."/>
            <person name="Matsuura K."/>
            <person name="Barry K."/>
            <person name="Labutti K."/>
            <person name="Kuo R."/>
            <person name="Ohm R.A."/>
            <person name="Bhattacharya S.S."/>
            <person name="Shirouzu T."/>
            <person name="Yoshinaga Y."/>
            <person name="Martin F.M."/>
            <person name="Grigoriev I.V."/>
            <person name="Hibbett D.S."/>
        </authorList>
    </citation>
    <scope>NUCLEOTIDE SEQUENCE [LARGE SCALE GENOMIC DNA]</scope>
    <source>
        <strain evidence="1 2">93-53</strain>
    </source>
</reference>
<dbReference type="OrthoDB" id="271111at2759"/>
<feature type="non-terminal residue" evidence="1">
    <location>
        <position position="246"/>
    </location>
</feature>
<evidence type="ECO:0000313" key="1">
    <source>
        <dbReference type="EMBL" id="KZS99394.1"/>
    </source>
</evidence>
<dbReference type="PANTHER" id="PTHR13298">
    <property type="entry name" value="CYTOSOLIC REGULATOR PIANISSIMO"/>
    <property type="match status" value="1"/>
</dbReference>
<protein>
    <submittedName>
        <fullName evidence="1">Uncharacterized protein</fullName>
    </submittedName>
</protein>